<evidence type="ECO:0000313" key="7">
    <source>
        <dbReference type="EMBL" id="BAI62480.1"/>
    </source>
</evidence>
<name>D1Z1A8_METPS</name>
<reference evidence="7 8" key="1">
    <citation type="journal article" date="2007" name="Appl. Environ. Microbiol.">
        <title>Isolation of key methanogens for global methane emission from rice paddy fields: a novel isolate affiliated with the clone cluster rice cluster I.</title>
        <authorList>
            <person name="Sakai S."/>
            <person name="Imachi H."/>
            <person name="Sekiguchi Y."/>
            <person name="Ohashi A."/>
            <person name="Harada H."/>
            <person name="Kamagata Y."/>
        </authorList>
    </citation>
    <scope>NUCLEOTIDE SEQUENCE [LARGE SCALE GENOMIC DNA]</scope>
    <source>
        <strain evidence="8">DSM 17711 / JCM 13418 / NBRC 101707 / SANAE</strain>
    </source>
</reference>
<comment type="similarity">
    <text evidence="5">Belongs to the FNT transporter (TC 1.A.16) family.</text>
</comment>
<keyword evidence="3 6" id="KW-1133">Transmembrane helix</keyword>
<evidence type="ECO:0000256" key="3">
    <source>
        <dbReference type="ARBA" id="ARBA00022989"/>
    </source>
</evidence>
<comment type="subcellular location">
    <subcellularLocation>
        <location evidence="1">Membrane</location>
        <topology evidence="1">Multi-pass membrane protein</topology>
    </subcellularLocation>
</comment>
<feature type="transmembrane region" description="Helical" evidence="6">
    <location>
        <begin position="28"/>
        <end position="53"/>
    </location>
</feature>
<dbReference type="PATRIC" id="fig|304371.9.peg.2455"/>
<accession>D1Z1A8</accession>
<reference evidence="7 8" key="2">
    <citation type="journal article" date="2008" name="Int. J. Syst. Evol. Microbiol.">
        <title>Methanocella paludicola gen. nov., sp. nov., a methane-producing archaeon, the first isolate of the lineage 'Rice Cluster I', and proposal of the new archaeal order Methanocellales ord. nov.</title>
        <authorList>
            <person name="Sakai S."/>
            <person name="Imachi H."/>
            <person name="Hanada S."/>
            <person name="Ohashi A."/>
            <person name="Harada H."/>
            <person name="Kamagata Y."/>
        </authorList>
    </citation>
    <scope>NUCLEOTIDE SEQUENCE [LARGE SCALE GENOMIC DNA]</scope>
    <source>
        <strain evidence="8">DSM 17711 / JCM 13418 / NBRC 101707 / SANAE</strain>
    </source>
</reference>
<feature type="transmembrane region" description="Helical" evidence="6">
    <location>
        <begin position="204"/>
        <end position="226"/>
    </location>
</feature>
<feature type="transmembrane region" description="Helical" evidence="6">
    <location>
        <begin position="119"/>
        <end position="142"/>
    </location>
</feature>
<dbReference type="InterPro" id="IPR023271">
    <property type="entry name" value="Aquaporin-like"/>
</dbReference>
<evidence type="ECO:0000256" key="5">
    <source>
        <dbReference type="ARBA" id="ARBA00049660"/>
    </source>
</evidence>
<sequence length="310" mass="32635">MALKAPLDICKAASTAGCTKCSIWVDKLLLLGFLAGAYIAFGALLAEVVAGGLSNGTITLADGSISKLALPGGLVKFAAGAVFPVGLMLVVIAGSELFTGNCMFLPIGILNKEGSWTGLAINWIVVYIGNFIGSIFVAYFLAYKTGLFNTAPWAVWATSNIANAKCGLDFVTAFLRGIGCNWLVCLAVWLALSADDVIGKIFSCWFPIMAFVTIGFEHSVANMFFIPLGLFVANDPTIVAKAGLTPAMTSNLMGTQGWMNFLIGNLVPVTLGNIVGGAIFVSLIYWWVYLRSPLVKVKVGEPAKAAPASK</sequence>
<evidence type="ECO:0000256" key="1">
    <source>
        <dbReference type="ARBA" id="ARBA00004141"/>
    </source>
</evidence>
<dbReference type="PANTHER" id="PTHR30520">
    <property type="entry name" value="FORMATE TRANSPORTER-RELATED"/>
    <property type="match status" value="1"/>
</dbReference>
<dbReference type="OrthoDB" id="117182at2157"/>
<dbReference type="GO" id="GO:0015499">
    <property type="term" value="F:formate transmembrane transporter activity"/>
    <property type="evidence" value="ECO:0007669"/>
    <property type="project" value="TreeGrafter"/>
</dbReference>
<feature type="transmembrane region" description="Helical" evidence="6">
    <location>
        <begin position="261"/>
        <end position="288"/>
    </location>
</feature>
<dbReference type="Pfam" id="PF01226">
    <property type="entry name" value="Form_Nir_trans"/>
    <property type="match status" value="1"/>
</dbReference>
<dbReference type="PROSITE" id="PS01006">
    <property type="entry name" value="FORMATE_NITRITE_TP_2"/>
    <property type="match status" value="1"/>
</dbReference>
<dbReference type="InterPro" id="IPR024002">
    <property type="entry name" value="For/NO2_transpt_CS"/>
</dbReference>
<organism evidence="7 8">
    <name type="scientific">Methanocella paludicola (strain DSM 17711 / JCM 13418 / NBRC 101707 / SANAE)</name>
    <dbReference type="NCBI Taxonomy" id="304371"/>
    <lineage>
        <taxon>Archaea</taxon>
        <taxon>Methanobacteriati</taxon>
        <taxon>Methanobacteriota</taxon>
        <taxon>Stenosarchaea group</taxon>
        <taxon>Methanomicrobia</taxon>
        <taxon>Methanocellales</taxon>
        <taxon>Methanocellaceae</taxon>
        <taxon>Methanocella</taxon>
    </lineage>
</organism>
<dbReference type="GeneID" id="8682820"/>
<dbReference type="InParanoid" id="D1Z1A8"/>
<dbReference type="KEGG" id="mpd:MCP_2408"/>
<protein>
    <submittedName>
        <fullName evidence="7">Formate transporter</fullName>
    </submittedName>
</protein>
<dbReference type="InterPro" id="IPR000292">
    <property type="entry name" value="For/NO2_transpt"/>
</dbReference>
<evidence type="ECO:0000256" key="6">
    <source>
        <dbReference type="SAM" id="Phobius"/>
    </source>
</evidence>
<feature type="transmembrane region" description="Helical" evidence="6">
    <location>
        <begin position="73"/>
        <end position="98"/>
    </location>
</feature>
<keyword evidence="8" id="KW-1185">Reference proteome</keyword>
<dbReference type="PROSITE" id="PS01005">
    <property type="entry name" value="FORMATE_NITRITE_TP_1"/>
    <property type="match status" value="1"/>
</dbReference>
<dbReference type="PANTHER" id="PTHR30520:SF6">
    <property type="entry name" value="FORMATE_NITRATE FAMILY TRANSPORTER (EUROFUNG)"/>
    <property type="match status" value="1"/>
</dbReference>
<evidence type="ECO:0000256" key="2">
    <source>
        <dbReference type="ARBA" id="ARBA00022692"/>
    </source>
</evidence>
<feature type="transmembrane region" description="Helical" evidence="6">
    <location>
        <begin position="173"/>
        <end position="192"/>
    </location>
</feature>
<dbReference type="GO" id="GO:0005886">
    <property type="term" value="C:plasma membrane"/>
    <property type="evidence" value="ECO:0007669"/>
    <property type="project" value="TreeGrafter"/>
</dbReference>
<keyword evidence="4 6" id="KW-0472">Membrane</keyword>
<dbReference type="eggNOG" id="arCOG03454">
    <property type="taxonomic scope" value="Archaea"/>
</dbReference>
<dbReference type="Proteomes" id="UP000001882">
    <property type="component" value="Chromosome"/>
</dbReference>
<evidence type="ECO:0000256" key="4">
    <source>
        <dbReference type="ARBA" id="ARBA00023136"/>
    </source>
</evidence>
<evidence type="ECO:0000313" key="8">
    <source>
        <dbReference type="Proteomes" id="UP000001882"/>
    </source>
</evidence>
<dbReference type="AlphaFoldDB" id="D1Z1A8"/>
<proteinExistence type="inferred from homology"/>
<gene>
    <name evidence="7" type="primary">fdhC</name>
    <name evidence="7" type="ordered locus">MCP_2408</name>
</gene>
<dbReference type="STRING" id="304371.MCP_2408"/>
<reference evidence="8" key="3">
    <citation type="journal article" date="2011" name="PLoS ONE">
        <title>Genome sequence of a mesophilic hydrogenotrophic methanogen Methanocella paludicola, the first cultivated representative of the order Methanocellales.</title>
        <authorList>
            <person name="Sakai S."/>
            <person name="Takaki Y."/>
            <person name="Shimamura S."/>
            <person name="Sekine M."/>
            <person name="Tajima T."/>
            <person name="Kosugi H."/>
            <person name="Ichikawa N."/>
            <person name="Tasumi E."/>
            <person name="Hiraki A.T."/>
            <person name="Shimizu A."/>
            <person name="Kato Y."/>
            <person name="Nishiko R."/>
            <person name="Mori K."/>
            <person name="Fujita N."/>
            <person name="Imachi H."/>
            <person name="Takai K."/>
        </authorList>
    </citation>
    <scope>NUCLEOTIDE SEQUENCE [LARGE SCALE GENOMIC DNA]</scope>
    <source>
        <strain evidence="8">DSM 17711 / JCM 13418 / NBRC 101707 / SANAE</strain>
    </source>
</reference>
<dbReference type="NCBIfam" id="TIGR00790">
    <property type="entry name" value="fnt"/>
    <property type="match status" value="1"/>
</dbReference>
<keyword evidence="2 6" id="KW-0812">Transmembrane</keyword>
<dbReference type="Gene3D" id="1.20.1080.10">
    <property type="entry name" value="Glycerol uptake facilitator protein"/>
    <property type="match status" value="1"/>
</dbReference>
<dbReference type="RefSeq" id="WP_012901154.1">
    <property type="nucleotide sequence ID" value="NC_013665.1"/>
</dbReference>
<dbReference type="EMBL" id="AP011532">
    <property type="protein sequence ID" value="BAI62480.1"/>
    <property type="molecule type" value="Genomic_DNA"/>
</dbReference>